<evidence type="ECO:0000256" key="2">
    <source>
        <dbReference type="ARBA" id="ARBA00049990"/>
    </source>
</evidence>
<sequence>MPVTMVEGRRIALTNLDKVLFPETRTTKGELVHYYTRIASALLPHLRDRPISFVRYPDGGTGHQFVTKHLPPGTPAWVHYSDTPGKTETIRQVVVQDLPTLVWAANLVAELHTPQWREDAYGIADRLVVDLDPGAPADILACRDAAFLVRERLAADGVTAYAKTSGSKGLHLVAALEPVPSDEVTAYTKALAVELARAHPSLIVADMAKARRPGRVFLDFSQNAAAKTTAAPYTVRARPTPTVSTPVGWEELAKANAVADLVFTIDEVPERIARMGDLLAPMLNPRRGERLPGAGGVRRGAARGPTDRAGAADSPGGAAGGESGEPRGADTGGKGARAASGPSRGGPGLGRGAGTRRGAGSGAEADAAGRGPGRARAAATPEAASVVLSPPVTVMRPKAVPDLPDEGGMPGGVQYSIKLDGFRVVAFALGSGRAVLQSRTGRDLAADFPTVAAAVAALPAGTVLDGELCAWHDGRLAFDQLARTRAARDRDRVALTYAAFDLLAAPGRDVRELPLRDRWELLHSTLDGVGPPLEIVMATTNRAEAVGWQRALAPTGIEGLVAKGLSTRYSARRRTAWRTVESPPA</sequence>
<feature type="region of interest" description="Disordered" evidence="3">
    <location>
        <begin position="283"/>
        <end position="384"/>
    </location>
</feature>
<dbReference type="InterPro" id="IPR052171">
    <property type="entry name" value="NHEJ_LigD"/>
</dbReference>
<dbReference type="PANTHER" id="PTHR42705:SF2">
    <property type="entry name" value="BIFUNCTIONAL NON-HOMOLOGOUS END JOINING PROTEIN LIGD"/>
    <property type="match status" value="1"/>
</dbReference>
<evidence type="ECO:0000256" key="3">
    <source>
        <dbReference type="SAM" id="MobiDB-lite"/>
    </source>
</evidence>
<dbReference type="Gene3D" id="3.30.470.30">
    <property type="entry name" value="DNA ligase/mRNA capping enzyme"/>
    <property type="match status" value="1"/>
</dbReference>
<evidence type="ECO:0000259" key="4">
    <source>
        <dbReference type="Pfam" id="PF01068"/>
    </source>
</evidence>
<comment type="caution">
    <text evidence="6">The sequence shown here is derived from an EMBL/GenBank/DDBJ whole genome shotgun (WGS) entry which is preliminary data.</text>
</comment>
<dbReference type="CDD" id="cd04861">
    <property type="entry name" value="LigD_Pol_like"/>
    <property type="match status" value="1"/>
</dbReference>
<evidence type="ECO:0000313" key="6">
    <source>
        <dbReference type="EMBL" id="GAA4951305.1"/>
    </source>
</evidence>
<dbReference type="NCBIfam" id="TIGR02778">
    <property type="entry name" value="ligD_pol"/>
    <property type="match status" value="1"/>
</dbReference>
<gene>
    <name evidence="6" type="ORF">GCM10023205_10180</name>
</gene>
<feature type="domain" description="ATP-dependent DNA ligase family profile" evidence="4">
    <location>
        <begin position="413"/>
        <end position="577"/>
    </location>
</feature>
<evidence type="ECO:0008006" key="8">
    <source>
        <dbReference type="Google" id="ProtNLM"/>
    </source>
</evidence>
<reference evidence="7" key="1">
    <citation type="journal article" date="2019" name="Int. J. Syst. Evol. Microbiol.">
        <title>The Global Catalogue of Microorganisms (GCM) 10K type strain sequencing project: providing services to taxonomists for standard genome sequencing and annotation.</title>
        <authorList>
            <consortium name="The Broad Institute Genomics Platform"/>
            <consortium name="The Broad Institute Genome Sequencing Center for Infectious Disease"/>
            <person name="Wu L."/>
            <person name="Ma J."/>
        </authorList>
    </citation>
    <scope>NUCLEOTIDE SEQUENCE [LARGE SCALE GENOMIC DNA]</scope>
    <source>
        <strain evidence="7">JCM 17986</strain>
    </source>
</reference>
<dbReference type="Gene3D" id="3.30.1490.70">
    <property type="match status" value="1"/>
</dbReference>
<dbReference type="InterPro" id="IPR014145">
    <property type="entry name" value="LigD_pol_dom"/>
</dbReference>
<feature type="domain" description="DNA ligase D polymerase" evidence="5">
    <location>
        <begin position="27"/>
        <end position="278"/>
    </location>
</feature>
<comment type="similarity">
    <text evidence="1">In the C-terminal section; belongs to the ATP-dependent DNA ligase family.</text>
</comment>
<dbReference type="InterPro" id="IPR012310">
    <property type="entry name" value="DNA_ligase_ATP-dep_cent"/>
</dbReference>
<dbReference type="Proteomes" id="UP001500466">
    <property type="component" value="Unassembled WGS sequence"/>
</dbReference>
<feature type="compositionally biased region" description="Low complexity" evidence="3">
    <location>
        <begin position="302"/>
        <end position="316"/>
    </location>
</feature>
<dbReference type="SUPFAM" id="SSF56091">
    <property type="entry name" value="DNA ligase/mRNA capping enzyme, catalytic domain"/>
    <property type="match status" value="1"/>
</dbReference>
<evidence type="ECO:0000259" key="5">
    <source>
        <dbReference type="Pfam" id="PF21686"/>
    </source>
</evidence>
<dbReference type="PANTHER" id="PTHR42705">
    <property type="entry name" value="BIFUNCTIONAL NON-HOMOLOGOUS END JOINING PROTEIN LIGD"/>
    <property type="match status" value="1"/>
</dbReference>
<protein>
    <recommendedName>
        <fullName evidence="8">Bifunctional non-homologous end joining protein LigD</fullName>
    </recommendedName>
</protein>
<dbReference type="Gene3D" id="3.90.920.10">
    <property type="entry name" value="DNA primase, PRIM domain"/>
    <property type="match status" value="1"/>
</dbReference>
<evidence type="ECO:0000313" key="7">
    <source>
        <dbReference type="Proteomes" id="UP001500466"/>
    </source>
</evidence>
<dbReference type="RefSeq" id="WP_345674041.1">
    <property type="nucleotide sequence ID" value="NZ_BAABHS010000003.1"/>
</dbReference>
<dbReference type="Pfam" id="PF21686">
    <property type="entry name" value="LigD_Prim-Pol"/>
    <property type="match status" value="1"/>
</dbReference>
<feature type="compositionally biased region" description="Low complexity" evidence="3">
    <location>
        <begin position="362"/>
        <end position="384"/>
    </location>
</feature>
<feature type="compositionally biased region" description="Gly residues" evidence="3">
    <location>
        <begin position="343"/>
        <end position="361"/>
    </location>
</feature>
<proteinExistence type="inferred from homology"/>
<dbReference type="EMBL" id="BAABHS010000003">
    <property type="protein sequence ID" value="GAA4951305.1"/>
    <property type="molecule type" value="Genomic_DNA"/>
</dbReference>
<accession>A0ABP9GRA2</accession>
<comment type="similarity">
    <text evidence="2">In the N-terminal section; belongs to the LigD polymerase family.</text>
</comment>
<evidence type="ECO:0000256" key="1">
    <source>
        <dbReference type="ARBA" id="ARBA00049981"/>
    </source>
</evidence>
<keyword evidence="7" id="KW-1185">Reference proteome</keyword>
<name>A0ABP9GRA2_9ACTN</name>
<organism evidence="6 7">
    <name type="scientific">Yinghuangia aomiensis</name>
    <dbReference type="NCBI Taxonomy" id="676205"/>
    <lineage>
        <taxon>Bacteria</taxon>
        <taxon>Bacillati</taxon>
        <taxon>Actinomycetota</taxon>
        <taxon>Actinomycetes</taxon>
        <taxon>Kitasatosporales</taxon>
        <taxon>Streptomycetaceae</taxon>
        <taxon>Yinghuangia</taxon>
    </lineage>
</organism>
<dbReference type="Pfam" id="PF01068">
    <property type="entry name" value="DNA_ligase_A_M"/>
    <property type="match status" value="1"/>
</dbReference>